<name>A0A4Z1KES1_9HELO</name>
<evidence type="ECO:0000313" key="1">
    <source>
        <dbReference type="EMBL" id="TGO83948.1"/>
    </source>
</evidence>
<accession>A0A4Z1KES1</accession>
<dbReference type="EMBL" id="PQXO01000569">
    <property type="protein sequence ID" value="TGO83948.1"/>
    <property type="molecule type" value="Genomic_DNA"/>
</dbReference>
<proteinExistence type="predicted"/>
<organism evidence="1 2">
    <name type="scientific">Botrytis porri</name>
    <dbReference type="NCBI Taxonomy" id="87229"/>
    <lineage>
        <taxon>Eukaryota</taxon>
        <taxon>Fungi</taxon>
        <taxon>Dikarya</taxon>
        <taxon>Ascomycota</taxon>
        <taxon>Pezizomycotina</taxon>
        <taxon>Leotiomycetes</taxon>
        <taxon>Helotiales</taxon>
        <taxon>Sclerotiniaceae</taxon>
        <taxon>Botrytis</taxon>
    </lineage>
</organism>
<evidence type="ECO:0000313" key="2">
    <source>
        <dbReference type="Proteomes" id="UP000297280"/>
    </source>
</evidence>
<protein>
    <submittedName>
        <fullName evidence="1">Uncharacterized protein</fullName>
    </submittedName>
</protein>
<dbReference type="AlphaFoldDB" id="A0A4Z1KES1"/>
<dbReference type="Proteomes" id="UP000297280">
    <property type="component" value="Unassembled WGS sequence"/>
</dbReference>
<gene>
    <name evidence="1" type="ORF">BPOR_0570g00030</name>
</gene>
<keyword evidence="2" id="KW-1185">Reference proteome</keyword>
<sequence length="74" mass="7656">MVNPGPPSPLRISFPGCDSPHGKASMSIKSRSFDDGLIMNGFEDGQLLDIVGSSGGLLKPLLPSIPSLKPLIGP</sequence>
<comment type="caution">
    <text evidence="1">The sequence shown here is derived from an EMBL/GenBank/DDBJ whole genome shotgun (WGS) entry which is preliminary data.</text>
</comment>
<reference evidence="1 2" key="1">
    <citation type="submission" date="2017-12" db="EMBL/GenBank/DDBJ databases">
        <title>Comparative genomics of Botrytis spp.</title>
        <authorList>
            <person name="Valero-Jimenez C.A."/>
            <person name="Tapia P."/>
            <person name="Veloso J."/>
            <person name="Silva-Moreno E."/>
            <person name="Staats M."/>
            <person name="Valdes J.H."/>
            <person name="Van Kan J.A.L."/>
        </authorList>
    </citation>
    <scope>NUCLEOTIDE SEQUENCE [LARGE SCALE GENOMIC DNA]</scope>
    <source>
        <strain evidence="1 2">MUCL3349</strain>
    </source>
</reference>